<accession>A0A026W2R3</accession>
<gene>
    <name evidence="1" type="ORF">X777_11369</name>
</gene>
<keyword evidence="2" id="KW-1185">Reference proteome</keyword>
<name>A0A026W2R3_OOCBI</name>
<sequence>MKIDVYVSNDVKLKRDAARDGRIYRHGSGMQPSIWGMKAHASGMRGTYTCSSLH</sequence>
<dbReference type="EMBL" id="KK107488">
    <property type="protein sequence ID" value="EZA49881.1"/>
    <property type="molecule type" value="Genomic_DNA"/>
</dbReference>
<proteinExistence type="predicted"/>
<protein>
    <submittedName>
        <fullName evidence="1">Uncharacterized protein</fullName>
    </submittedName>
</protein>
<reference evidence="1 2" key="1">
    <citation type="journal article" date="2014" name="Curr. Biol.">
        <title>The genome of the clonal raider ant Cerapachys biroi.</title>
        <authorList>
            <person name="Oxley P.R."/>
            <person name="Ji L."/>
            <person name="Fetter-Pruneda I."/>
            <person name="McKenzie S.K."/>
            <person name="Li C."/>
            <person name="Hu H."/>
            <person name="Zhang G."/>
            <person name="Kronauer D.J."/>
        </authorList>
    </citation>
    <scope>NUCLEOTIDE SEQUENCE [LARGE SCALE GENOMIC DNA]</scope>
</reference>
<dbReference type="AlphaFoldDB" id="A0A026W2R3"/>
<organism evidence="1 2">
    <name type="scientific">Ooceraea biroi</name>
    <name type="common">Clonal raider ant</name>
    <name type="synonym">Cerapachys biroi</name>
    <dbReference type="NCBI Taxonomy" id="2015173"/>
    <lineage>
        <taxon>Eukaryota</taxon>
        <taxon>Metazoa</taxon>
        <taxon>Ecdysozoa</taxon>
        <taxon>Arthropoda</taxon>
        <taxon>Hexapoda</taxon>
        <taxon>Insecta</taxon>
        <taxon>Pterygota</taxon>
        <taxon>Neoptera</taxon>
        <taxon>Endopterygota</taxon>
        <taxon>Hymenoptera</taxon>
        <taxon>Apocrita</taxon>
        <taxon>Aculeata</taxon>
        <taxon>Formicoidea</taxon>
        <taxon>Formicidae</taxon>
        <taxon>Dorylinae</taxon>
        <taxon>Ooceraea</taxon>
    </lineage>
</organism>
<dbReference type="Proteomes" id="UP000053097">
    <property type="component" value="Unassembled WGS sequence"/>
</dbReference>
<evidence type="ECO:0000313" key="2">
    <source>
        <dbReference type="Proteomes" id="UP000053097"/>
    </source>
</evidence>
<evidence type="ECO:0000313" key="1">
    <source>
        <dbReference type="EMBL" id="EZA49881.1"/>
    </source>
</evidence>